<keyword evidence="2" id="KW-1185">Reference proteome</keyword>
<sequence length="47" mass="5549">NDSEYYYEMMEDDFEYYCNNDFNLETAENSVVLSETPCLTETTKSSI</sequence>
<comment type="caution">
    <text evidence="1">The sequence shown here is derived from an EMBL/GenBank/DDBJ whole genome shotgun (WGS) entry which is preliminary data.</text>
</comment>
<proteinExistence type="predicted"/>
<evidence type="ECO:0000313" key="1">
    <source>
        <dbReference type="EMBL" id="CAG8492918.1"/>
    </source>
</evidence>
<dbReference type="EMBL" id="CAJVPM010002806">
    <property type="protein sequence ID" value="CAG8492918.1"/>
    <property type="molecule type" value="Genomic_DNA"/>
</dbReference>
<organism evidence="1 2">
    <name type="scientific">Scutellospora calospora</name>
    <dbReference type="NCBI Taxonomy" id="85575"/>
    <lineage>
        <taxon>Eukaryota</taxon>
        <taxon>Fungi</taxon>
        <taxon>Fungi incertae sedis</taxon>
        <taxon>Mucoromycota</taxon>
        <taxon>Glomeromycotina</taxon>
        <taxon>Glomeromycetes</taxon>
        <taxon>Diversisporales</taxon>
        <taxon>Gigasporaceae</taxon>
        <taxon>Scutellospora</taxon>
    </lineage>
</organism>
<dbReference type="Proteomes" id="UP000789860">
    <property type="component" value="Unassembled WGS sequence"/>
</dbReference>
<reference evidence="1" key="1">
    <citation type="submission" date="2021-06" db="EMBL/GenBank/DDBJ databases">
        <authorList>
            <person name="Kallberg Y."/>
            <person name="Tangrot J."/>
            <person name="Rosling A."/>
        </authorList>
    </citation>
    <scope>NUCLEOTIDE SEQUENCE</scope>
    <source>
        <strain evidence="1">AU212A</strain>
    </source>
</reference>
<evidence type="ECO:0000313" key="2">
    <source>
        <dbReference type="Proteomes" id="UP000789860"/>
    </source>
</evidence>
<accession>A0ACA9KTR7</accession>
<gene>
    <name evidence="1" type="ORF">SCALOS_LOCUS2902</name>
</gene>
<feature type="non-terminal residue" evidence="1">
    <location>
        <position position="1"/>
    </location>
</feature>
<name>A0ACA9KTR7_9GLOM</name>
<protein>
    <submittedName>
        <fullName evidence="1">6463_t:CDS:1</fullName>
    </submittedName>
</protein>